<dbReference type="PROSITE" id="PS50144">
    <property type="entry name" value="MATH"/>
    <property type="match status" value="1"/>
</dbReference>
<dbReference type="OrthoDB" id="289038at2759"/>
<evidence type="ECO:0000256" key="10">
    <source>
        <dbReference type="SAM" id="MobiDB-lite"/>
    </source>
</evidence>
<feature type="compositionally biased region" description="Polar residues" evidence="10">
    <location>
        <begin position="1"/>
        <end position="14"/>
    </location>
</feature>
<evidence type="ECO:0000256" key="8">
    <source>
        <dbReference type="ARBA" id="ARBA00022807"/>
    </source>
</evidence>
<evidence type="ECO:0000256" key="7">
    <source>
        <dbReference type="ARBA" id="ARBA00022801"/>
    </source>
</evidence>
<dbReference type="Pfam" id="PF00443">
    <property type="entry name" value="UCH"/>
    <property type="match status" value="1"/>
</dbReference>
<evidence type="ECO:0000313" key="14">
    <source>
        <dbReference type="Proteomes" id="UP000684084"/>
    </source>
</evidence>
<dbReference type="PROSITE" id="PS00972">
    <property type="entry name" value="USP_1"/>
    <property type="match status" value="1"/>
</dbReference>
<dbReference type="InterPro" id="IPR002083">
    <property type="entry name" value="MATH/TRAF_dom"/>
</dbReference>
<evidence type="ECO:0000256" key="6">
    <source>
        <dbReference type="ARBA" id="ARBA00022786"/>
    </source>
</evidence>
<comment type="catalytic activity">
    <reaction evidence="1">
        <text>Thiol-dependent hydrolysis of ester, thioester, amide, peptide and isopeptide bonds formed by the C-terminal Gly of ubiquitin (a 76-residue protein attached to proteins as an intracellular targeting signal).</text>
        <dbReference type="EC" id="3.4.19.12"/>
    </reaction>
</comment>
<keyword evidence="7" id="KW-0378">Hydrolase</keyword>
<protein>
    <recommendedName>
        <fullName evidence="4">ubiquitinyl hydrolase 1</fullName>
        <ecNumber evidence="4">3.4.19.12</ecNumber>
    </recommendedName>
</protein>
<dbReference type="PANTHER" id="PTHR24006:SF644">
    <property type="entry name" value="UBIQUITIN CARBOXYL-TERMINAL HYDROLASE 7"/>
    <property type="match status" value="1"/>
</dbReference>
<dbReference type="EMBL" id="CAGKOT010000004">
    <property type="protein sequence ID" value="CAB5330665.1"/>
    <property type="molecule type" value="Genomic_DNA"/>
</dbReference>
<dbReference type="EC" id="3.4.19.12" evidence="4"/>
<sequence>MDENTNNMDLSEQTTNEERPMSDVEDTTPLPVTDYEAMANKIMPELGQEIEDFKYDTWHVTNWRHLEKRITGPEFEAGNWKWRILLFPSGNNNQDTVSIYLDFVDPKGAPAGWHSCVQFALVLWNPEDPTQYIYHHAHHRFTAEESDWGFTRFYDLRKLLTPCENRTRALIENDSTNITAFVRVLKDPTGVLWHNFIKYITSFISIIQSLIRKYSLLLWPSIFLALCLTSSYSYDSKKETGYVGLKNQGATCYMNSLLQSLYCTTYFRKAVYQIPTEDDEPIKSVSLALQRVFYQLQTSNTPVGTTELTKSFGWDSIDSFMQHDVQEFNRVLQDNLEGKMKSTKADGAITKLFVGKMKSYIKCVNVDYESSRVEDYYDIQLNVKGCKTLRDSFKDYIQEETLEGDNKYQAEGHGLQDAKKGVIFESFPPVLHLQLKRFEYDIQRDAMVKINDRHEFPMEIDLEEFLSEDADRSSPHKYLLHGVLVHSGDLHGGHYFALLKPEKDGKWFKFDDDRVTPVIDKEVLEDNYGGESPNANAITIRSAGRNHKRFTNAYMLVYIRESNVDEILSPVVHEDIPEHLQKRLEEERAEEERRRKEMEERHLYLIVKIVTAEKFKVHQGFDLANFDDRQYPLSDVFTYKILKADTYGSFKEHVARSFNIPTEQVRFWVLVNRQNKTVRPDAPIADALTNTSMEEIHAKMTSRQNEMKLYMEVADKPINGKTWFPTVPEANHIMVFLKYFDPDKQALEGLGHLYIQKFGKVGDITRVLCEKKEFPPDTPLKIYEEIKPNMIEEMKLKSTFQQSEIQDGDIICFQKALTEKEIQEHTTSGRYWDIPHFYESLTLRIVVLFKPKLKDRDPKPEFEIVLNKKWTYDQVAGAAGTHLNTDPLKLRFTTAHSTSGTPKNVIKRTTNQTLSEMLQTAYLSPPAHVLFYEMLKISIVELETKKFIKVYWLGNTVKDEEVIELGFPKDAVVNDIIDEISKHEKVTSSSPNSRIRLFDVHHNKIQKEYTGSEPIERIQEHTTLYAEEIPQDEIHADQNDRTIQVYHFTKDPIRVHGIPFKFVIKNGETLADTKVRLRHRLGMNEKDFSKVKIAIVPGASYAKPEYLEDDDIILSEKKLSNEECLGLDHVDKTGRAGRVGGVEKAIFIRG</sequence>
<dbReference type="CDD" id="cd02659">
    <property type="entry name" value="peptidase_C19C"/>
    <property type="match status" value="1"/>
</dbReference>
<feature type="domain" description="USP" evidence="12">
    <location>
        <begin position="243"/>
        <end position="561"/>
    </location>
</feature>
<dbReference type="Proteomes" id="UP000684084">
    <property type="component" value="Unassembled WGS sequence"/>
</dbReference>
<dbReference type="GO" id="GO:0031647">
    <property type="term" value="P:regulation of protein stability"/>
    <property type="evidence" value="ECO:0007669"/>
    <property type="project" value="TreeGrafter"/>
</dbReference>
<gene>
    <name evidence="13" type="ORF">CHRIB12_LOCUS2891</name>
</gene>
<name>A0A915YT02_9GLOM</name>
<evidence type="ECO:0000259" key="11">
    <source>
        <dbReference type="PROSITE" id="PS50144"/>
    </source>
</evidence>
<accession>A0A915YT02</accession>
<proteinExistence type="inferred from homology"/>
<dbReference type="GO" id="GO:0006508">
    <property type="term" value="P:proteolysis"/>
    <property type="evidence" value="ECO:0007669"/>
    <property type="project" value="UniProtKB-KW"/>
</dbReference>
<keyword evidence="5" id="KW-0645">Protease</keyword>
<evidence type="ECO:0000256" key="9">
    <source>
        <dbReference type="ARBA" id="ARBA00023242"/>
    </source>
</evidence>
<dbReference type="InterPro" id="IPR029346">
    <property type="entry name" value="USP_C"/>
</dbReference>
<comment type="similarity">
    <text evidence="3">Belongs to the peptidase C19 family.</text>
</comment>
<dbReference type="Pfam" id="PF12436">
    <property type="entry name" value="USP7_ICP0_bdg"/>
    <property type="match status" value="1"/>
</dbReference>
<dbReference type="InterPro" id="IPR050164">
    <property type="entry name" value="Peptidase_C19"/>
</dbReference>
<feature type="region of interest" description="Disordered" evidence="10">
    <location>
        <begin position="1"/>
        <end position="29"/>
    </location>
</feature>
<keyword evidence="6" id="KW-0833">Ubl conjugation pathway</keyword>
<evidence type="ECO:0000313" key="13">
    <source>
        <dbReference type="EMBL" id="CAB5330665.1"/>
    </source>
</evidence>
<evidence type="ECO:0000256" key="1">
    <source>
        <dbReference type="ARBA" id="ARBA00000707"/>
    </source>
</evidence>
<dbReference type="GO" id="GO:0004843">
    <property type="term" value="F:cysteine-type deubiquitinase activity"/>
    <property type="evidence" value="ECO:0007669"/>
    <property type="project" value="UniProtKB-EC"/>
</dbReference>
<evidence type="ECO:0000256" key="5">
    <source>
        <dbReference type="ARBA" id="ARBA00022670"/>
    </source>
</evidence>
<feature type="domain" description="MATH" evidence="11">
    <location>
        <begin position="53"/>
        <end position="182"/>
    </location>
</feature>
<dbReference type="VEuPathDB" id="FungiDB:RhiirFUN_007046"/>
<keyword evidence="9" id="KW-0539">Nucleus</keyword>
<dbReference type="FunFam" id="3.10.20.90:FF:000050">
    <property type="entry name" value="Ubiquitin carboxyl-terminal hydrolase 13"/>
    <property type="match status" value="1"/>
</dbReference>
<dbReference type="Pfam" id="PF14533">
    <property type="entry name" value="USP7_C2"/>
    <property type="match status" value="1"/>
</dbReference>
<dbReference type="GO" id="GO:0140492">
    <property type="term" value="F:metal-dependent deubiquitinase activity"/>
    <property type="evidence" value="ECO:0007669"/>
    <property type="project" value="UniProtKB-ARBA"/>
</dbReference>
<dbReference type="PROSITE" id="PS00973">
    <property type="entry name" value="USP_2"/>
    <property type="match status" value="1"/>
</dbReference>
<dbReference type="InterPro" id="IPR001394">
    <property type="entry name" value="Peptidase_C19_UCH"/>
</dbReference>
<dbReference type="AlphaFoldDB" id="A0A915YT02"/>
<dbReference type="FunFam" id="3.90.70.10:FF:000005">
    <property type="entry name" value="Ubiquitin carboxyl-terminal hydrolase 7"/>
    <property type="match status" value="1"/>
</dbReference>
<keyword evidence="8" id="KW-0788">Thiol protease</keyword>
<dbReference type="InterPro" id="IPR024729">
    <property type="entry name" value="USP7_ICP0-binding_dom"/>
</dbReference>
<comment type="subcellular location">
    <subcellularLocation>
        <location evidence="2">Nucleus</location>
    </subcellularLocation>
</comment>
<evidence type="ECO:0000256" key="3">
    <source>
        <dbReference type="ARBA" id="ARBA00009085"/>
    </source>
</evidence>
<evidence type="ECO:0000259" key="12">
    <source>
        <dbReference type="PROSITE" id="PS50235"/>
    </source>
</evidence>
<dbReference type="PANTHER" id="PTHR24006">
    <property type="entry name" value="UBIQUITIN CARBOXYL-TERMINAL HYDROLASE"/>
    <property type="match status" value="1"/>
</dbReference>
<evidence type="ECO:0000256" key="2">
    <source>
        <dbReference type="ARBA" id="ARBA00004123"/>
    </source>
</evidence>
<dbReference type="Pfam" id="PF22486">
    <property type="entry name" value="MATH_2"/>
    <property type="match status" value="1"/>
</dbReference>
<dbReference type="InterPro" id="IPR018200">
    <property type="entry name" value="USP_CS"/>
</dbReference>
<organism evidence="13 14">
    <name type="scientific">Rhizophagus irregularis</name>
    <dbReference type="NCBI Taxonomy" id="588596"/>
    <lineage>
        <taxon>Eukaryota</taxon>
        <taxon>Fungi</taxon>
        <taxon>Fungi incertae sedis</taxon>
        <taxon>Mucoromycota</taxon>
        <taxon>Glomeromycotina</taxon>
        <taxon>Glomeromycetes</taxon>
        <taxon>Glomerales</taxon>
        <taxon>Glomeraceae</taxon>
        <taxon>Rhizophagus</taxon>
    </lineage>
</organism>
<dbReference type="PROSITE" id="PS50235">
    <property type="entry name" value="USP_3"/>
    <property type="match status" value="1"/>
</dbReference>
<dbReference type="FunFam" id="2.60.210.10:FF:000011">
    <property type="entry name" value="Ubiquitin carboxyl-terminal hydrolase 7"/>
    <property type="match status" value="1"/>
</dbReference>
<dbReference type="SMART" id="SM00061">
    <property type="entry name" value="MATH"/>
    <property type="match status" value="1"/>
</dbReference>
<comment type="caution">
    <text evidence="13">The sequence shown here is derived from an EMBL/GenBank/DDBJ whole genome shotgun (WGS) entry which is preliminary data.</text>
</comment>
<dbReference type="GO" id="GO:0016579">
    <property type="term" value="P:protein deubiquitination"/>
    <property type="evidence" value="ECO:0007669"/>
    <property type="project" value="InterPro"/>
</dbReference>
<dbReference type="GO" id="GO:0005829">
    <property type="term" value="C:cytosol"/>
    <property type="evidence" value="ECO:0007669"/>
    <property type="project" value="TreeGrafter"/>
</dbReference>
<dbReference type="InterPro" id="IPR028889">
    <property type="entry name" value="USP"/>
</dbReference>
<reference evidence="13" key="1">
    <citation type="submission" date="2020-05" db="EMBL/GenBank/DDBJ databases">
        <authorList>
            <person name="Rincon C."/>
            <person name="Sanders R I."/>
            <person name="Robbins C."/>
            <person name="Chaturvedi A."/>
        </authorList>
    </citation>
    <scope>NUCLEOTIDE SEQUENCE</scope>
    <source>
        <strain evidence="13">CHB12</strain>
    </source>
</reference>
<evidence type="ECO:0000256" key="4">
    <source>
        <dbReference type="ARBA" id="ARBA00012759"/>
    </source>
</evidence>
<dbReference type="GO" id="GO:0005634">
    <property type="term" value="C:nucleus"/>
    <property type="evidence" value="ECO:0007669"/>
    <property type="project" value="UniProtKB-SubCell"/>
</dbReference>